<name>A0A5B2VSU7_9BACT</name>
<dbReference type="RefSeq" id="WP_149838861.1">
    <property type="nucleotide sequence ID" value="NZ_VUOC01000003.1"/>
</dbReference>
<keyword evidence="3 8" id="KW-1134">Transmembrane beta strand</keyword>
<keyword evidence="11" id="KW-0675">Receptor</keyword>
<dbReference type="GO" id="GO:0015344">
    <property type="term" value="F:siderophore uptake transmembrane transporter activity"/>
    <property type="evidence" value="ECO:0007669"/>
    <property type="project" value="TreeGrafter"/>
</dbReference>
<keyword evidence="5 9" id="KW-0732">Signal</keyword>
<dbReference type="Pfam" id="PF07715">
    <property type="entry name" value="Plug"/>
    <property type="match status" value="1"/>
</dbReference>
<dbReference type="GO" id="GO:0009279">
    <property type="term" value="C:cell outer membrane"/>
    <property type="evidence" value="ECO:0007669"/>
    <property type="project" value="UniProtKB-SubCell"/>
</dbReference>
<feature type="chain" id="PRO_5022704390" evidence="9">
    <location>
        <begin position="21"/>
        <end position="1047"/>
    </location>
</feature>
<protein>
    <submittedName>
        <fullName evidence="11">TonB-dependent receptor</fullName>
    </submittedName>
</protein>
<dbReference type="Pfam" id="PF13715">
    <property type="entry name" value="CarbopepD_reg_2"/>
    <property type="match status" value="1"/>
</dbReference>
<dbReference type="EMBL" id="VUOC01000003">
    <property type="protein sequence ID" value="KAA2241346.1"/>
    <property type="molecule type" value="Genomic_DNA"/>
</dbReference>
<evidence type="ECO:0000259" key="10">
    <source>
        <dbReference type="Pfam" id="PF07715"/>
    </source>
</evidence>
<evidence type="ECO:0000256" key="2">
    <source>
        <dbReference type="ARBA" id="ARBA00022448"/>
    </source>
</evidence>
<dbReference type="InterPro" id="IPR036942">
    <property type="entry name" value="Beta-barrel_TonB_sf"/>
</dbReference>
<comment type="caution">
    <text evidence="11">The sequence shown here is derived from an EMBL/GenBank/DDBJ whole genome shotgun (WGS) entry which is preliminary data.</text>
</comment>
<dbReference type="Proteomes" id="UP000324611">
    <property type="component" value="Unassembled WGS sequence"/>
</dbReference>
<dbReference type="GO" id="GO:0044718">
    <property type="term" value="P:siderophore transmembrane transport"/>
    <property type="evidence" value="ECO:0007669"/>
    <property type="project" value="TreeGrafter"/>
</dbReference>
<dbReference type="InterPro" id="IPR023996">
    <property type="entry name" value="TonB-dep_OMP_SusC/RagA"/>
</dbReference>
<evidence type="ECO:0000256" key="5">
    <source>
        <dbReference type="ARBA" id="ARBA00022729"/>
    </source>
</evidence>
<evidence type="ECO:0000256" key="8">
    <source>
        <dbReference type="PROSITE-ProRule" id="PRU01360"/>
    </source>
</evidence>
<reference evidence="11 12" key="2">
    <citation type="submission" date="2019-09" db="EMBL/GenBank/DDBJ databases">
        <authorList>
            <person name="Jin C."/>
        </authorList>
    </citation>
    <scope>NUCLEOTIDE SEQUENCE [LARGE SCALE GENOMIC DNA]</scope>
    <source>
        <strain evidence="11 12">BN140078</strain>
    </source>
</reference>
<accession>A0A5B2VSU7</accession>
<evidence type="ECO:0000256" key="3">
    <source>
        <dbReference type="ARBA" id="ARBA00022452"/>
    </source>
</evidence>
<dbReference type="SUPFAM" id="SSF49464">
    <property type="entry name" value="Carboxypeptidase regulatory domain-like"/>
    <property type="match status" value="1"/>
</dbReference>
<dbReference type="InterPro" id="IPR012910">
    <property type="entry name" value="Plug_dom"/>
</dbReference>
<dbReference type="InterPro" id="IPR023997">
    <property type="entry name" value="TonB-dep_OMP_SusC/RagA_CS"/>
</dbReference>
<keyword evidence="7 8" id="KW-0998">Cell outer membrane</keyword>
<feature type="domain" description="TonB-dependent receptor plug" evidence="10">
    <location>
        <begin position="118"/>
        <end position="221"/>
    </location>
</feature>
<dbReference type="Gene3D" id="2.40.170.20">
    <property type="entry name" value="TonB-dependent receptor, beta-barrel domain"/>
    <property type="match status" value="1"/>
</dbReference>
<evidence type="ECO:0000313" key="11">
    <source>
        <dbReference type="EMBL" id="KAA2241346.1"/>
    </source>
</evidence>
<reference evidence="11 12" key="1">
    <citation type="submission" date="2019-09" db="EMBL/GenBank/DDBJ databases">
        <title>Chitinophaga ginsengihumi sp. nov., isolated from soil of ginseng rhizosphere.</title>
        <authorList>
            <person name="Lee J."/>
        </authorList>
    </citation>
    <scope>NUCLEOTIDE SEQUENCE [LARGE SCALE GENOMIC DNA]</scope>
    <source>
        <strain evidence="11 12">BN140078</strain>
    </source>
</reference>
<dbReference type="AlphaFoldDB" id="A0A5B2VSU7"/>
<evidence type="ECO:0000256" key="4">
    <source>
        <dbReference type="ARBA" id="ARBA00022692"/>
    </source>
</evidence>
<gene>
    <name evidence="11" type="ORF">F0L74_15690</name>
</gene>
<dbReference type="InterPro" id="IPR037066">
    <property type="entry name" value="Plug_dom_sf"/>
</dbReference>
<dbReference type="PROSITE" id="PS00018">
    <property type="entry name" value="EF_HAND_1"/>
    <property type="match status" value="1"/>
</dbReference>
<evidence type="ECO:0000256" key="6">
    <source>
        <dbReference type="ARBA" id="ARBA00023136"/>
    </source>
</evidence>
<dbReference type="InterPro" id="IPR039426">
    <property type="entry name" value="TonB-dep_rcpt-like"/>
</dbReference>
<dbReference type="NCBIfam" id="TIGR04057">
    <property type="entry name" value="SusC_RagA_signa"/>
    <property type="match status" value="1"/>
</dbReference>
<dbReference type="PROSITE" id="PS52016">
    <property type="entry name" value="TONB_DEPENDENT_REC_3"/>
    <property type="match status" value="1"/>
</dbReference>
<feature type="signal peptide" evidence="9">
    <location>
        <begin position="1"/>
        <end position="20"/>
    </location>
</feature>
<comment type="subcellular location">
    <subcellularLocation>
        <location evidence="1 8">Cell outer membrane</location>
        <topology evidence="1 8">Multi-pass membrane protein</topology>
    </subcellularLocation>
</comment>
<keyword evidence="6 8" id="KW-0472">Membrane</keyword>
<evidence type="ECO:0000256" key="7">
    <source>
        <dbReference type="ARBA" id="ARBA00023237"/>
    </source>
</evidence>
<evidence type="ECO:0000313" key="12">
    <source>
        <dbReference type="Proteomes" id="UP000324611"/>
    </source>
</evidence>
<evidence type="ECO:0000256" key="1">
    <source>
        <dbReference type="ARBA" id="ARBA00004571"/>
    </source>
</evidence>
<dbReference type="NCBIfam" id="TIGR04056">
    <property type="entry name" value="OMP_RagA_SusC"/>
    <property type="match status" value="1"/>
</dbReference>
<dbReference type="Gene3D" id="2.170.130.10">
    <property type="entry name" value="TonB-dependent receptor, plug domain"/>
    <property type="match status" value="1"/>
</dbReference>
<dbReference type="PANTHER" id="PTHR30069">
    <property type="entry name" value="TONB-DEPENDENT OUTER MEMBRANE RECEPTOR"/>
    <property type="match status" value="1"/>
</dbReference>
<dbReference type="InterPro" id="IPR018247">
    <property type="entry name" value="EF_Hand_1_Ca_BS"/>
</dbReference>
<organism evidence="11 12">
    <name type="scientific">Chitinophaga agrisoli</name>
    <dbReference type="NCBI Taxonomy" id="2607653"/>
    <lineage>
        <taxon>Bacteria</taxon>
        <taxon>Pseudomonadati</taxon>
        <taxon>Bacteroidota</taxon>
        <taxon>Chitinophagia</taxon>
        <taxon>Chitinophagales</taxon>
        <taxon>Chitinophagaceae</taxon>
        <taxon>Chitinophaga</taxon>
    </lineage>
</organism>
<dbReference type="SUPFAM" id="SSF56935">
    <property type="entry name" value="Porins"/>
    <property type="match status" value="1"/>
</dbReference>
<evidence type="ECO:0000256" key="9">
    <source>
        <dbReference type="SAM" id="SignalP"/>
    </source>
</evidence>
<dbReference type="PANTHER" id="PTHR30069:SF29">
    <property type="entry name" value="HEMOGLOBIN AND HEMOGLOBIN-HAPTOGLOBIN-BINDING PROTEIN 1-RELATED"/>
    <property type="match status" value="1"/>
</dbReference>
<dbReference type="InterPro" id="IPR008969">
    <property type="entry name" value="CarboxyPept-like_regulatory"/>
</dbReference>
<proteinExistence type="inferred from homology"/>
<comment type="similarity">
    <text evidence="8">Belongs to the TonB-dependent receptor family.</text>
</comment>
<keyword evidence="2 8" id="KW-0813">Transport</keyword>
<dbReference type="Gene3D" id="2.60.40.1120">
    <property type="entry name" value="Carboxypeptidase-like, regulatory domain"/>
    <property type="match status" value="1"/>
</dbReference>
<sequence>MKRIYYLLLVVALFPCLSVAQQRAISGKVTDARDGSALAGVSVFVQDAAGKRAGVTTNAQGLYSFNIPASATEIVFSFIGMKEVIEHINGRSAINVQLSPNEAQLGDVVVVGYGVKRKETLTGAVSNITAKEIQTSTNISLAQKLQGKVAGLQIRQLGGEPGTFDNMINIRGFGTPLFVIDGIARDGGSEFQRLNPEDIESVSFLKDASAAIYGLRAANGVIIVTTKKGAKGKTSFNYNGVVGYMKPTDVPRMANAAEWIQMRNDAAILGTGSPFLTKDELQKYLDGAPGYGSTDWYNETMKKSAMQQQHNLSASGGTDKTQYFVSFGYATEEGLLKTNDMNFYKYTLRSNLTTELSRNLRAEVFLAGRYDKRSVPGENFFNIFKGTRVTLPTEKPYANNDPEHPAVVAPGNQNPVTLSNRDITGYNESVNRNVQSSVALIYTAPFVEGLSLKALGSYDMNSYEAKDVSKTYKLYTYVNDKFEVSPQRVGTSGISNNYGNNNRVTIQAQASYSRQFAGQHNVSALVVYERQQYWNRDAYLRRLYDFYTNDQINSAGVKNQVNSGIETQTANLSYVGRLNYDFRSKYLVEFAFRQDGSYRYHPDRRWGFFPVVSAGWRISEERFLKNNVRLISNLKLRASYGLVGEDAGNPFQYIAGYYATTGGGSYEFADGTITNGASSPLIANEKLTWFKSKVTDLGIDIGLWNNKFNLEFDVYRRDRDGLLAVRNVSLPNTFGATLPQENLNSDRVQGFDFTISYNNRFNDFQFGVSANFNYSRIMNRYVERGPFLNSYDRWRNGTANRYNDVVWAYTYLGQFQNPEEIANYPLQNGDQANIRELPGDFKYADINNDGMVDDKDMLPLFTGANGTNDNINPSGKNPKMYYGLTLTAGWKGFDLNMLLQGSAMYTVRFSEVYAEVMAFRGNTPAYFYDRWHKADPYDPNSAWIPGKWPASRFNNDVGKMYAESSVWRKDASYVRLKSVELGYTFNTKLYSAVGIKRLRVFVNAFNLFTIADPFVKAFDPERLEGLFNAGFNYPLMKNYNFGVNLNF</sequence>
<keyword evidence="12" id="KW-1185">Reference proteome</keyword>
<keyword evidence="4 8" id="KW-0812">Transmembrane</keyword>